<feature type="transmembrane region" description="Helical" evidence="1">
    <location>
        <begin position="168"/>
        <end position="190"/>
    </location>
</feature>
<feature type="transmembrane region" description="Helical" evidence="1">
    <location>
        <begin position="100"/>
        <end position="126"/>
    </location>
</feature>
<name>A0A8H7CLR2_9AGAR</name>
<keyword evidence="1" id="KW-0812">Transmembrane</keyword>
<feature type="transmembrane region" description="Helical" evidence="1">
    <location>
        <begin position="138"/>
        <end position="156"/>
    </location>
</feature>
<keyword evidence="3" id="KW-1185">Reference proteome</keyword>
<reference evidence="2" key="1">
    <citation type="submission" date="2020-05" db="EMBL/GenBank/DDBJ databases">
        <title>Mycena genomes resolve the evolution of fungal bioluminescence.</title>
        <authorList>
            <person name="Tsai I.J."/>
        </authorList>
    </citation>
    <scope>NUCLEOTIDE SEQUENCE</scope>
    <source>
        <strain evidence="2">160909Yilan</strain>
    </source>
</reference>
<organism evidence="2 3">
    <name type="scientific">Mycena sanguinolenta</name>
    <dbReference type="NCBI Taxonomy" id="230812"/>
    <lineage>
        <taxon>Eukaryota</taxon>
        <taxon>Fungi</taxon>
        <taxon>Dikarya</taxon>
        <taxon>Basidiomycota</taxon>
        <taxon>Agaricomycotina</taxon>
        <taxon>Agaricomycetes</taxon>
        <taxon>Agaricomycetidae</taxon>
        <taxon>Agaricales</taxon>
        <taxon>Marasmiineae</taxon>
        <taxon>Mycenaceae</taxon>
        <taxon>Mycena</taxon>
    </lineage>
</organism>
<comment type="caution">
    <text evidence="2">The sequence shown here is derived from an EMBL/GenBank/DDBJ whole genome shotgun (WGS) entry which is preliminary data.</text>
</comment>
<gene>
    <name evidence="2" type="ORF">MSAN_02100400</name>
</gene>
<evidence type="ECO:0000313" key="3">
    <source>
        <dbReference type="Proteomes" id="UP000623467"/>
    </source>
</evidence>
<accession>A0A8H7CLR2</accession>
<keyword evidence="1" id="KW-1133">Transmembrane helix</keyword>
<protein>
    <submittedName>
        <fullName evidence="2">Uncharacterized protein</fullName>
    </submittedName>
</protein>
<proteinExistence type="predicted"/>
<feature type="transmembrane region" description="Helical" evidence="1">
    <location>
        <begin position="210"/>
        <end position="231"/>
    </location>
</feature>
<dbReference type="EMBL" id="JACAZH010000029">
    <property type="protein sequence ID" value="KAF7340721.1"/>
    <property type="molecule type" value="Genomic_DNA"/>
</dbReference>
<dbReference type="Proteomes" id="UP000623467">
    <property type="component" value="Unassembled WGS sequence"/>
</dbReference>
<feature type="transmembrane region" description="Helical" evidence="1">
    <location>
        <begin position="243"/>
        <end position="268"/>
    </location>
</feature>
<evidence type="ECO:0000256" key="1">
    <source>
        <dbReference type="SAM" id="Phobius"/>
    </source>
</evidence>
<keyword evidence="1" id="KW-0472">Membrane</keyword>
<dbReference type="AlphaFoldDB" id="A0A8H7CLR2"/>
<feature type="transmembrane region" description="Helical" evidence="1">
    <location>
        <begin position="17"/>
        <end position="44"/>
    </location>
</feature>
<evidence type="ECO:0000313" key="2">
    <source>
        <dbReference type="EMBL" id="KAF7340721.1"/>
    </source>
</evidence>
<feature type="transmembrane region" description="Helical" evidence="1">
    <location>
        <begin position="56"/>
        <end position="80"/>
    </location>
</feature>
<sequence>MQYGADYSEDLKPSWNLMIALFCETAAALILYGIYLAFFVLSVYTLSRRQRTPGTTLLIIVSCAMAVLGTAQVVVIFAAAAVDGRFVQHLVYGEAAIQPALLTTLGRVVSVLFATNNLVGETLFLYRCYVIWGSQWRVIVLPASLMVPTFVIAILWGGPPTPHADVRIAYTFGAATNLILTASTSGRILWIQHVTSRAGLRNTARKRARVAIGVILESGAMYCIGAIFLALSAPYQSQGSLTFHYTAIGIAGQLLNIIPTFTLVYVGLKNTPDESDVSLEIKRTVSFNGGGV</sequence>
<dbReference type="OrthoDB" id="3019750at2759"/>